<reference evidence="1" key="1">
    <citation type="submission" date="2021-01" db="EMBL/GenBank/DDBJ databases">
        <authorList>
            <person name="Corre E."/>
            <person name="Pelletier E."/>
            <person name="Niang G."/>
            <person name="Scheremetjew M."/>
            <person name="Finn R."/>
            <person name="Kale V."/>
            <person name="Holt S."/>
            <person name="Cochrane G."/>
            <person name="Meng A."/>
            <person name="Brown T."/>
            <person name="Cohen L."/>
        </authorList>
    </citation>
    <scope>NUCLEOTIDE SEQUENCE</scope>
    <source>
        <strain evidence="1">Fehren 1</strain>
    </source>
</reference>
<protein>
    <submittedName>
        <fullName evidence="1">Uncharacterized protein</fullName>
    </submittedName>
</protein>
<sequence>MTVLLCDSKRSLPFLICSVGEGFAALQNVLQAFKLTIACRKVKNGFSKLITAFELSPLVAHQNVQDLLRAHLCCRKDGSFFKSVHYIRVCSSQQKISHHFVLVCLRSVVKNTLAEAVDVVQSILGSLKSPHDVFEAKENCFKKKLTSSHFNDVDAHASEKLFGLFFSHRRA</sequence>
<evidence type="ECO:0000313" key="1">
    <source>
        <dbReference type="EMBL" id="CAE0309051.1"/>
    </source>
</evidence>
<name>A0A7S3HYY2_9SPIT</name>
<proteinExistence type="predicted"/>
<accession>A0A7S3HYY2</accession>
<gene>
    <name evidence="1" type="ORF">FEHR0123_LOCUS3963</name>
</gene>
<dbReference type="EMBL" id="HBIE01013036">
    <property type="protein sequence ID" value="CAE0309051.1"/>
    <property type="molecule type" value="Transcribed_RNA"/>
</dbReference>
<dbReference type="AlphaFoldDB" id="A0A7S3HYY2"/>
<organism evidence="1">
    <name type="scientific">Favella ehrenbergii</name>
    <dbReference type="NCBI Taxonomy" id="182087"/>
    <lineage>
        <taxon>Eukaryota</taxon>
        <taxon>Sar</taxon>
        <taxon>Alveolata</taxon>
        <taxon>Ciliophora</taxon>
        <taxon>Intramacronucleata</taxon>
        <taxon>Spirotrichea</taxon>
        <taxon>Choreotrichia</taxon>
        <taxon>Tintinnida</taxon>
        <taxon>Xystonellidae</taxon>
        <taxon>Favella</taxon>
    </lineage>
</organism>